<evidence type="ECO:0000313" key="1">
    <source>
        <dbReference type="EMBL" id="AIF24539.1"/>
    </source>
</evidence>
<dbReference type="EMBL" id="KF901263">
    <property type="protein sequence ID" value="AIF24539.1"/>
    <property type="molecule type" value="Genomic_DNA"/>
</dbReference>
<reference evidence="1" key="1">
    <citation type="journal article" date="2014" name="Genome Biol. Evol.">
        <title>Pangenome evidence for extensive interdomain horizontal transfer affecting lineage core and shell genes in uncultured planktonic thaumarchaeota and euryarchaeota.</title>
        <authorList>
            <person name="Deschamps P."/>
            <person name="Zivanovic Y."/>
            <person name="Moreira D."/>
            <person name="Rodriguez-Valera F."/>
            <person name="Lopez-Garcia P."/>
        </authorList>
    </citation>
    <scope>NUCLEOTIDE SEQUENCE</scope>
</reference>
<dbReference type="AlphaFoldDB" id="A0A075I9F1"/>
<organism evidence="1">
    <name type="scientific">uncultured marine group II/III euryarchaeote SAT1000_33_B09</name>
    <dbReference type="NCBI Taxonomy" id="1456574"/>
    <lineage>
        <taxon>Archaea</taxon>
        <taxon>Methanobacteriati</taxon>
        <taxon>Methanobacteriota</taxon>
        <taxon>environmental samples</taxon>
    </lineage>
</organism>
<protein>
    <submittedName>
        <fullName evidence="1">Uncharacterized protein</fullName>
    </submittedName>
</protein>
<accession>A0A075I9F1</accession>
<name>A0A075I9F1_9EURY</name>
<proteinExistence type="predicted"/>
<sequence length="440" mass="48078">MLIVLIAGFPGMYPTYQIADWDAGLDTSNWATELQLITDEPIELTLDLTPAGVIPVSGWLQFRIEGSTDDWGIESDCQLEREVCRFDGVTQASPSEVNLTISQATNGQYDLNPLRLTIFIDVEGREAEHAIILMPIGITAPIDPLWLLIEETETPRICLSVDVTSGDSGVLALSNPFWEFEGETNLSSSGTHDVCLRGHEGALRSSTFFDSFNRVMGPVLSFERDNGSDSNWWMAVNGSEAILTISDLDWEYPLWFAATETLTFAYADDGTASCPSTDVIVEMDTSGEWNWTFAERSAIRIPAGVAAHGRLYFAAEGWLAICLETQMLGSYRVLEGVDVMTQPGRIGQAITVPPFGIVFSIVNREDRNLPISVEWTGDSPEADVWEVTIPDEVGADSEVDVTILAVGELALERVVWVTVGADIVTVHLAARCPVDGCEAS</sequence>